<dbReference type="PANTHER" id="PTHR15151:SF24">
    <property type="entry name" value="A PROLIFERATION-INDUCING LIGAND-LIKE PROTEIN-RELATED"/>
    <property type="match status" value="1"/>
</dbReference>
<dbReference type="OrthoDB" id="6159739at2759"/>
<dbReference type="AlphaFoldDB" id="A0A7M7N9I7"/>
<dbReference type="SUPFAM" id="SSF49842">
    <property type="entry name" value="TNF-like"/>
    <property type="match status" value="1"/>
</dbReference>
<organism evidence="10 11">
    <name type="scientific">Strongylocentrotus purpuratus</name>
    <name type="common">Purple sea urchin</name>
    <dbReference type="NCBI Taxonomy" id="7668"/>
    <lineage>
        <taxon>Eukaryota</taxon>
        <taxon>Metazoa</taxon>
        <taxon>Echinodermata</taxon>
        <taxon>Eleutherozoa</taxon>
        <taxon>Echinozoa</taxon>
        <taxon>Echinoidea</taxon>
        <taxon>Euechinoidea</taxon>
        <taxon>Echinacea</taxon>
        <taxon>Camarodonta</taxon>
        <taxon>Echinidea</taxon>
        <taxon>Strongylocentrotidae</taxon>
        <taxon>Strongylocentrotus</taxon>
    </lineage>
</organism>
<dbReference type="RefSeq" id="XP_030833153.1">
    <property type="nucleotide sequence ID" value="XM_030977293.1"/>
</dbReference>
<keyword evidence="8" id="KW-1133">Transmembrane helix</keyword>
<dbReference type="InterPro" id="IPR008983">
    <property type="entry name" value="Tumour_necrosis_fac-like_dom"/>
</dbReference>
<evidence type="ECO:0000256" key="8">
    <source>
        <dbReference type="SAM" id="Phobius"/>
    </source>
</evidence>
<dbReference type="PANTHER" id="PTHR15151">
    <property type="entry name" value="PROTEIN EIGER"/>
    <property type="match status" value="1"/>
</dbReference>
<dbReference type="InterPro" id="IPR006052">
    <property type="entry name" value="TNF_dom"/>
</dbReference>
<dbReference type="Pfam" id="PF00229">
    <property type="entry name" value="TNF"/>
    <property type="match status" value="1"/>
</dbReference>
<evidence type="ECO:0000256" key="6">
    <source>
        <dbReference type="ARBA" id="ARBA00023180"/>
    </source>
</evidence>
<keyword evidence="5" id="KW-1015">Disulfide bond</keyword>
<dbReference type="InterPro" id="IPR051748">
    <property type="entry name" value="TNF_Ligand_Superfamily"/>
</dbReference>
<dbReference type="GeneID" id="100890814"/>
<reference evidence="10" key="2">
    <citation type="submission" date="2021-01" db="UniProtKB">
        <authorList>
            <consortium name="EnsemblMetazoa"/>
        </authorList>
    </citation>
    <scope>IDENTIFICATION</scope>
</reference>
<dbReference type="Proteomes" id="UP000007110">
    <property type="component" value="Unassembled WGS sequence"/>
</dbReference>
<feature type="compositionally biased region" description="Basic residues" evidence="7">
    <location>
        <begin position="262"/>
        <end position="272"/>
    </location>
</feature>
<dbReference type="PROSITE" id="PS00251">
    <property type="entry name" value="THD_1"/>
    <property type="match status" value="1"/>
</dbReference>
<feature type="region of interest" description="Disordered" evidence="7">
    <location>
        <begin position="220"/>
        <end position="297"/>
    </location>
</feature>
<dbReference type="GO" id="GO:0005164">
    <property type="term" value="F:tumor necrosis factor receptor binding"/>
    <property type="evidence" value="ECO:0007669"/>
    <property type="project" value="InterPro"/>
</dbReference>
<keyword evidence="8" id="KW-0472">Membrane</keyword>
<feature type="compositionally biased region" description="Polar residues" evidence="7">
    <location>
        <begin position="55"/>
        <end position="69"/>
    </location>
</feature>
<proteinExistence type="inferred from homology"/>
<dbReference type="PROSITE" id="PS50049">
    <property type="entry name" value="THD_2"/>
    <property type="match status" value="1"/>
</dbReference>
<feature type="transmembrane region" description="Helical" evidence="8">
    <location>
        <begin position="93"/>
        <end position="112"/>
    </location>
</feature>
<evidence type="ECO:0000256" key="5">
    <source>
        <dbReference type="ARBA" id="ARBA00023157"/>
    </source>
</evidence>
<keyword evidence="8" id="KW-0812">Transmembrane</keyword>
<dbReference type="EnsemblMetazoa" id="XM_030977293">
    <property type="protein sequence ID" value="XP_030833153"/>
    <property type="gene ID" value="LOC100890814"/>
</dbReference>
<comment type="subcellular location">
    <subcellularLocation>
        <location evidence="1">Secreted</location>
    </subcellularLocation>
</comment>
<protein>
    <recommendedName>
        <fullName evidence="9">THD domain-containing protein</fullName>
    </recommendedName>
</protein>
<accession>A0A7M7N9I7</accession>
<dbReference type="GO" id="GO:0016020">
    <property type="term" value="C:membrane"/>
    <property type="evidence" value="ECO:0007669"/>
    <property type="project" value="InterPro"/>
</dbReference>
<evidence type="ECO:0000256" key="7">
    <source>
        <dbReference type="SAM" id="MobiDB-lite"/>
    </source>
</evidence>
<dbReference type="GO" id="GO:0005125">
    <property type="term" value="F:cytokine activity"/>
    <property type="evidence" value="ECO:0000318"/>
    <property type="project" value="GO_Central"/>
</dbReference>
<feature type="domain" description="THD" evidence="9">
    <location>
        <begin position="300"/>
        <end position="443"/>
    </location>
</feature>
<evidence type="ECO:0000256" key="4">
    <source>
        <dbReference type="ARBA" id="ARBA00022525"/>
    </source>
</evidence>
<dbReference type="GO" id="GO:0005615">
    <property type="term" value="C:extracellular space"/>
    <property type="evidence" value="ECO:0000318"/>
    <property type="project" value="GO_Central"/>
</dbReference>
<dbReference type="OMA" id="ICINDRP"/>
<feature type="region of interest" description="Disordered" evidence="7">
    <location>
        <begin position="50"/>
        <end position="71"/>
    </location>
</feature>
<keyword evidence="4" id="KW-0964">Secreted</keyword>
<dbReference type="KEGG" id="spu:100890814"/>
<dbReference type="InParanoid" id="A0A7M7N9I7"/>
<dbReference type="InterPro" id="IPR021184">
    <property type="entry name" value="TNF_CS"/>
</dbReference>
<evidence type="ECO:0000256" key="1">
    <source>
        <dbReference type="ARBA" id="ARBA00004613"/>
    </source>
</evidence>
<keyword evidence="6" id="KW-0325">Glycoprotein</keyword>
<dbReference type="Gene3D" id="2.60.120.40">
    <property type="match status" value="1"/>
</dbReference>
<keyword evidence="11" id="KW-1185">Reference proteome</keyword>
<evidence type="ECO:0000313" key="11">
    <source>
        <dbReference type="Proteomes" id="UP000007110"/>
    </source>
</evidence>
<feature type="compositionally biased region" description="Basic and acidic residues" evidence="7">
    <location>
        <begin position="273"/>
        <end position="282"/>
    </location>
</feature>
<keyword evidence="3" id="KW-0202">Cytokine</keyword>
<comment type="similarity">
    <text evidence="2">Belongs to the tumor necrosis factor family.</text>
</comment>
<evidence type="ECO:0000313" key="10">
    <source>
        <dbReference type="EnsemblMetazoa" id="XP_030833153"/>
    </source>
</evidence>
<name>A0A7M7N9I7_STRPU</name>
<dbReference type="GO" id="GO:0006955">
    <property type="term" value="P:immune response"/>
    <property type="evidence" value="ECO:0000318"/>
    <property type="project" value="GO_Central"/>
</dbReference>
<reference evidence="11" key="1">
    <citation type="submission" date="2015-02" db="EMBL/GenBank/DDBJ databases">
        <title>Genome sequencing for Strongylocentrotus purpuratus.</title>
        <authorList>
            <person name="Murali S."/>
            <person name="Liu Y."/>
            <person name="Vee V."/>
            <person name="English A."/>
            <person name="Wang M."/>
            <person name="Skinner E."/>
            <person name="Han Y."/>
            <person name="Muzny D.M."/>
            <person name="Worley K.C."/>
            <person name="Gibbs R.A."/>
        </authorList>
    </citation>
    <scope>NUCLEOTIDE SEQUENCE</scope>
</reference>
<sequence>MKPPLDTYQHPFKSSARRLPDIAEIPSQDQHDQYVPCRCYGFTEHCPMGDHQDSKTTSSSASRAPNRTSLMPLGHYHISKTHTRTHARGAAKFVLTLIVVGVLIAVVSAMAYRVASLSNTQAHLLERVTLLEHRLAEVDEACECGRGATKGERGQKNLSNGERRNNKFAFIMTQGHAKLLEGETEPKPVEDLNPLHELKEVLDTVTPEIHPKVLIRLEEARSTLAPPQTRDPASTNPASLDDTRAPPKRMPVISQHSERTGRFKRGNRRKGRPRDAQEETPRARAAPRPGDSESNSTEIKGVHFQANLNRTTTIGVAGWVPYWALSSSILNAGSSDRMDEIKSEFRLSARGNVTVRTPGLYYVYSQMMYYDPNEYIGHSIVIDGVEAFTCIAPIAGQTSKYKTCFIGGLVYIPPRAKVGIKMLYAPRRVCLFEDTSYFGMFRVT</sequence>
<evidence type="ECO:0000256" key="3">
    <source>
        <dbReference type="ARBA" id="ARBA00022514"/>
    </source>
</evidence>
<evidence type="ECO:0000256" key="2">
    <source>
        <dbReference type="ARBA" id="ARBA00008670"/>
    </source>
</evidence>
<evidence type="ECO:0000259" key="9">
    <source>
        <dbReference type="PROSITE" id="PS50049"/>
    </source>
</evidence>